<evidence type="ECO:0000313" key="16">
    <source>
        <dbReference type="Proteomes" id="UP000575898"/>
    </source>
</evidence>
<evidence type="ECO:0000256" key="9">
    <source>
        <dbReference type="ARBA" id="ARBA00022989"/>
    </source>
</evidence>
<evidence type="ECO:0000256" key="1">
    <source>
        <dbReference type="ARBA" id="ARBA00000085"/>
    </source>
</evidence>
<dbReference type="Gene3D" id="1.10.287.130">
    <property type="match status" value="1"/>
</dbReference>
<dbReference type="InterPro" id="IPR036890">
    <property type="entry name" value="HATPase_C_sf"/>
</dbReference>
<feature type="domain" description="HAMP" evidence="14">
    <location>
        <begin position="210"/>
        <end position="261"/>
    </location>
</feature>
<comment type="subcellular location">
    <subcellularLocation>
        <location evidence="2">Cell membrane</location>
        <topology evidence="2">Multi-pass membrane protein</topology>
    </subcellularLocation>
</comment>
<feature type="transmembrane region" description="Helical" evidence="12">
    <location>
        <begin position="192"/>
        <end position="213"/>
    </location>
</feature>
<name>A0A840MQF9_9PROT</name>
<dbReference type="InterPro" id="IPR003661">
    <property type="entry name" value="HisK_dim/P_dom"/>
</dbReference>
<evidence type="ECO:0000259" key="13">
    <source>
        <dbReference type="PROSITE" id="PS50109"/>
    </source>
</evidence>
<keyword evidence="7 12" id="KW-0812">Transmembrane</keyword>
<evidence type="ECO:0000256" key="11">
    <source>
        <dbReference type="ARBA" id="ARBA00023136"/>
    </source>
</evidence>
<comment type="catalytic activity">
    <reaction evidence="1">
        <text>ATP + protein L-histidine = ADP + protein N-phospho-L-histidine.</text>
        <dbReference type="EC" id="2.7.13.3"/>
    </reaction>
</comment>
<dbReference type="PROSITE" id="PS50885">
    <property type="entry name" value="HAMP"/>
    <property type="match status" value="1"/>
</dbReference>
<dbReference type="SMART" id="SM00388">
    <property type="entry name" value="HisKA"/>
    <property type="match status" value="1"/>
</dbReference>
<dbReference type="EC" id="2.7.13.3" evidence="3"/>
<keyword evidence="16" id="KW-1185">Reference proteome</keyword>
<dbReference type="EMBL" id="JACHHY010000019">
    <property type="protein sequence ID" value="MBB5019675.1"/>
    <property type="molecule type" value="Genomic_DNA"/>
</dbReference>
<evidence type="ECO:0000256" key="5">
    <source>
        <dbReference type="ARBA" id="ARBA00022553"/>
    </source>
</evidence>
<dbReference type="InterPro" id="IPR036097">
    <property type="entry name" value="HisK_dim/P_sf"/>
</dbReference>
<dbReference type="PANTHER" id="PTHR45436">
    <property type="entry name" value="SENSOR HISTIDINE KINASE YKOH"/>
    <property type="match status" value="1"/>
</dbReference>
<evidence type="ECO:0000256" key="2">
    <source>
        <dbReference type="ARBA" id="ARBA00004651"/>
    </source>
</evidence>
<dbReference type="SUPFAM" id="SSF47384">
    <property type="entry name" value="Homodimeric domain of signal transducing histidine kinase"/>
    <property type="match status" value="1"/>
</dbReference>
<keyword evidence="5" id="KW-0597">Phosphoprotein</keyword>
<evidence type="ECO:0000256" key="8">
    <source>
        <dbReference type="ARBA" id="ARBA00022777"/>
    </source>
</evidence>
<feature type="domain" description="Histidine kinase" evidence="13">
    <location>
        <begin position="268"/>
        <end position="482"/>
    </location>
</feature>
<dbReference type="CDD" id="cd00082">
    <property type="entry name" value="HisKA"/>
    <property type="match status" value="1"/>
</dbReference>
<keyword evidence="9 12" id="KW-1133">Transmembrane helix</keyword>
<dbReference type="PROSITE" id="PS50109">
    <property type="entry name" value="HIS_KIN"/>
    <property type="match status" value="1"/>
</dbReference>
<dbReference type="GO" id="GO:0000155">
    <property type="term" value="F:phosphorelay sensor kinase activity"/>
    <property type="evidence" value="ECO:0007669"/>
    <property type="project" value="InterPro"/>
</dbReference>
<keyword evidence="11 12" id="KW-0472">Membrane</keyword>
<dbReference type="InterPro" id="IPR004358">
    <property type="entry name" value="Sig_transdc_His_kin-like_C"/>
</dbReference>
<dbReference type="GO" id="GO:0005886">
    <property type="term" value="C:plasma membrane"/>
    <property type="evidence" value="ECO:0007669"/>
    <property type="project" value="UniProtKB-SubCell"/>
</dbReference>
<dbReference type="NCBIfam" id="NF008312">
    <property type="entry name" value="PRK11100.1"/>
    <property type="match status" value="1"/>
</dbReference>
<dbReference type="PANTHER" id="PTHR45436:SF10">
    <property type="entry name" value="HISTIDINE KINASE"/>
    <property type="match status" value="1"/>
</dbReference>
<dbReference type="Proteomes" id="UP000575898">
    <property type="component" value="Unassembled WGS sequence"/>
</dbReference>
<dbReference type="Pfam" id="PF00672">
    <property type="entry name" value="HAMP"/>
    <property type="match status" value="1"/>
</dbReference>
<evidence type="ECO:0000256" key="12">
    <source>
        <dbReference type="SAM" id="Phobius"/>
    </source>
</evidence>
<protein>
    <recommendedName>
        <fullName evidence="3">histidine kinase</fullName>
        <ecNumber evidence="3">2.7.13.3</ecNumber>
    </recommendedName>
</protein>
<evidence type="ECO:0000256" key="7">
    <source>
        <dbReference type="ARBA" id="ARBA00022692"/>
    </source>
</evidence>
<keyword evidence="10" id="KW-0902">Two-component regulatory system</keyword>
<accession>A0A840MQF9</accession>
<evidence type="ECO:0000256" key="6">
    <source>
        <dbReference type="ARBA" id="ARBA00022679"/>
    </source>
</evidence>
<dbReference type="Gene3D" id="6.10.340.10">
    <property type="match status" value="1"/>
</dbReference>
<evidence type="ECO:0000256" key="3">
    <source>
        <dbReference type="ARBA" id="ARBA00012438"/>
    </source>
</evidence>
<dbReference type="SMART" id="SM00387">
    <property type="entry name" value="HATPase_c"/>
    <property type="match status" value="1"/>
</dbReference>
<dbReference type="InterPro" id="IPR005467">
    <property type="entry name" value="His_kinase_dom"/>
</dbReference>
<evidence type="ECO:0000256" key="4">
    <source>
        <dbReference type="ARBA" id="ARBA00022475"/>
    </source>
</evidence>
<sequence length="492" mass="54743">MRRWWPLRVRARFFLAFFVVVGIAVWALLETFSDELRPALLQSAEETMIDSANLLAEMAKTDLENGTLQHGPFARAVEQFLHRRFDAEIWGVHKVSSNHRIYVTDDKGIVRYDSAQLAVGQDYSRWRDVHYTLLGQYGARATRSNPDNPATSTMYVAAPILDEGRIIGVLSLGKPASTIDPFLDRSTRKLRLAGIMVVIVSLALGFALSWWLARAFGQLADYATAVSQGRTATLPDMGGGELGELAHALEHMRQELEGKQYVEHYVHTLTHEMKSPLAAIRGSVELIDEDMPKDAQQRFLGHIQRETAFLQQLIEKLLDLAMLEKRHQLRDPVLIDLYALVQSVVADKQPLLATKQLVCLTDIPTDMAVQGEHFLLRQALSNLIDNAIAFSPPGGTLQWQGSRDESRLVLNLLDEGTGIPDYALPRVFDRFYSLPRPDGSRKSSGLGLSFVQQAITLHGGSITLSNRPTGGACATINLPCHHLSAVLINRKP</sequence>
<dbReference type="CDD" id="cd06225">
    <property type="entry name" value="HAMP"/>
    <property type="match status" value="1"/>
</dbReference>
<reference evidence="15 16" key="1">
    <citation type="submission" date="2020-08" db="EMBL/GenBank/DDBJ databases">
        <title>Genomic Encyclopedia of Type Strains, Phase IV (KMG-IV): sequencing the most valuable type-strain genomes for metagenomic binning, comparative biology and taxonomic classification.</title>
        <authorList>
            <person name="Goeker M."/>
        </authorList>
    </citation>
    <scope>NUCLEOTIDE SEQUENCE [LARGE SCALE GENOMIC DNA]</scope>
    <source>
        <strain evidence="15 16">DSM 27165</strain>
    </source>
</reference>
<dbReference type="Gene3D" id="3.30.450.20">
    <property type="entry name" value="PAS domain"/>
    <property type="match status" value="1"/>
</dbReference>
<dbReference type="PRINTS" id="PR00344">
    <property type="entry name" value="BCTRLSENSOR"/>
</dbReference>
<keyword evidence="8 15" id="KW-0418">Kinase</keyword>
<dbReference type="SMART" id="SM00304">
    <property type="entry name" value="HAMP"/>
    <property type="match status" value="1"/>
</dbReference>
<dbReference type="Gene3D" id="3.30.565.10">
    <property type="entry name" value="Histidine kinase-like ATPase, C-terminal domain"/>
    <property type="match status" value="1"/>
</dbReference>
<organism evidence="15 16">
    <name type="scientific">Chitinivorax tropicus</name>
    <dbReference type="NCBI Taxonomy" id="714531"/>
    <lineage>
        <taxon>Bacteria</taxon>
        <taxon>Pseudomonadati</taxon>
        <taxon>Pseudomonadota</taxon>
        <taxon>Betaproteobacteria</taxon>
        <taxon>Chitinivorax</taxon>
    </lineage>
</organism>
<dbReference type="InterPro" id="IPR029151">
    <property type="entry name" value="Sensor-like_sf"/>
</dbReference>
<keyword evidence="6 15" id="KW-0808">Transferase</keyword>
<keyword evidence="4" id="KW-1003">Cell membrane</keyword>
<dbReference type="Pfam" id="PF02518">
    <property type="entry name" value="HATPase_c"/>
    <property type="match status" value="1"/>
</dbReference>
<comment type="caution">
    <text evidence="15">The sequence shown here is derived from an EMBL/GenBank/DDBJ whole genome shotgun (WGS) entry which is preliminary data.</text>
</comment>
<evidence type="ECO:0000313" key="15">
    <source>
        <dbReference type="EMBL" id="MBB5019675.1"/>
    </source>
</evidence>
<gene>
    <name evidence="15" type="ORF">HNQ59_002983</name>
</gene>
<dbReference type="Pfam" id="PF00512">
    <property type="entry name" value="HisKA"/>
    <property type="match status" value="1"/>
</dbReference>
<dbReference type="InterPro" id="IPR003594">
    <property type="entry name" value="HATPase_dom"/>
</dbReference>
<dbReference type="AlphaFoldDB" id="A0A840MQF9"/>
<dbReference type="SUPFAM" id="SSF55874">
    <property type="entry name" value="ATPase domain of HSP90 chaperone/DNA topoisomerase II/histidine kinase"/>
    <property type="match status" value="1"/>
</dbReference>
<feature type="transmembrane region" description="Helical" evidence="12">
    <location>
        <begin position="12"/>
        <end position="29"/>
    </location>
</feature>
<evidence type="ECO:0000256" key="10">
    <source>
        <dbReference type="ARBA" id="ARBA00023012"/>
    </source>
</evidence>
<dbReference type="InterPro" id="IPR050428">
    <property type="entry name" value="TCS_sensor_his_kinase"/>
</dbReference>
<dbReference type="SUPFAM" id="SSF103190">
    <property type="entry name" value="Sensory domain-like"/>
    <property type="match status" value="1"/>
</dbReference>
<dbReference type="InterPro" id="IPR003660">
    <property type="entry name" value="HAMP_dom"/>
</dbReference>
<evidence type="ECO:0000259" key="14">
    <source>
        <dbReference type="PROSITE" id="PS50885"/>
    </source>
</evidence>
<proteinExistence type="predicted"/>